<accession>A0A084Y3K3</accession>
<proteinExistence type="predicted"/>
<dbReference type="Proteomes" id="UP000019812">
    <property type="component" value="Unassembled WGS sequence"/>
</dbReference>
<evidence type="ECO:0000313" key="1">
    <source>
        <dbReference type="EMBL" id="KFB69297.1"/>
    </source>
</evidence>
<protein>
    <submittedName>
        <fullName evidence="1">Uncharacterized protein</fullName>
    </submittedName>
</protein>
<evidence type="ECO:0000313" key="2">
    <source>
        <dbReference type="Proteomes" id="UP000019812"/>
    </source>
</evidence>
<dbReference type="AlphaFoldDB" id="A0A084Y3K3"/>
<gene>
    <name evidence="1" type="ORF">CAPSK01_001043</name>
</gene>
<comment type="caution">
    <text evidence="1">The sequence shown here is derived from an EMBL/GenBank/DDBJ whole genome shotgun (WGS) entry which is preliminary data.</text>
</comment>
<sequence>MDDACVGALELFGQENGRIAGAAAGDQHPEMIAERLPAGKAVVVDHRQVVEPGLHQAPAFVGRIAGRIGLRLVLRFDFGQEVVAGAQGHGQSGQD</sequence>
<reference evidence="1 2" key="1">
    <citation type="submission" date="2014-07" db="EMBL/GenBank/DDBJ databases">
        <title>Expanding our view of genomic diversity in Candidatus Accumulibacter clades.</title>
        <authorList>
            <person name="Skennerton C.T."/>
            <person name="Barr J.J."/>
            <person name="Slater F.R."/>
            <person name="Bond P.L."/>
            <person name="Tyson G.W."/>
        </authorList>
    </citation>
    <scope>NUCLEOTIDE SEQUENCE [LARGE SCALE GENOMIC DNA]</scope>
    <source>
        <strain evidence="2">SK-01</strain>
    </source>
</reference>
<name>A0A084Y3K3_9PROT</name>
<dbReference type="EMBL" id="JDSS02000016">
    <property type="protein sequence ID" value="KFB69297.1"/>
    <property type="molecule type" value="Genomic_DNA"/>
</dbReference>
<organism evidence="1 2">
    <name type="scientific">Candidatus Accumulibacter vicinus</name>
    <dbReference type="NCBI Taxonomy" id="2954382"/>
    <lineage>
        <taxon>Bacteria</taxon>
        <taxon>Pseudomonadati</taxon>
        <taxon>Pseudomonadota</taxon>
        <taxon>Betaproteobacteria</taxon>
        <taxon>Candidatus Accumulibacter</taxon>
    </lineage>
</organism>